<accession>A0ABQ1LMW2</accession>
<organism evidence="8 9">
    <name type="scientific">Paraburkholderia caffeinilytica</name>
    <dbReference type="NCBI Taxonomy" id="1761016"/>
    <lineage>
        <taxon>Bacteria</taxon>
        <taxon>Pseudomonadati</taxon>
        <taxon>Pseudomonadota</taxon>
        <taxon>Betaproteobacteria</taxon>
        <taxon>Burkholderiales</taxon>
        <taxon>Burkholderiaceae</taxon>
        <taxon>Paraburkholderia</taxon>
    </lineage>
</organism>
<dbReference type="Pfam" id="PF00440">
    <property type="entry name" value="TetR_N"/>
    <property type="match status" value="1"/>
</dbReference>
<keyword evidence="1" id="KW-0678">Repressor</keyword>
<protein>
    <recommendedName>
        <fullName evidence="7">HTH tetR-type domain-containing protein</fullName>
    </recommendedName>
</protein>
<dbReference type="InterPro" id="IPR023772">
    <property type="entry name" value="DNA-bd_HTH_TetR-type_CS"/>
</dbReference>
<keyword evidence="9" id="KW-1185">Reference proteome</keyword>
<evidence type="ECO:0000259" key="7">
    <source>
        <dbReference type="PROSITE" id="PS50977"/>
    </source>
</evidence>
<dbReference type="PROSITE" id="PS50977">
    <property type="entry name" value="HTH_TETR_2"/>
    <property type="match status" value="1"/>
</dbReference>
<keyword evidence="3 5" id="KW-0238">DNA-binding</keyword>
<evidence type="ECO:0000256" key="3">
    <source>
        <dbReference type="ARBA" id="ARBA00023125"/>
    </source>
</evidence>
<name>A0ABQ1LMW2_9BURK</name>
<dbReference type="PANTHER" id="PTHR30055:SF234">
    <property type="entry name" value="HTH-TYPE TRANSCRIPTIONAL REGULATOR BETI"/>
    <property type="match status" value="1"/>
</dbReference>
<evidence type="ECO:0000256" key="2">
    <source>
        <dbReference type="ARBA" id="ARBA00023015"/>
    </source>
</evidence>
<comment type="caution">
    <text evidence="8">The sequence shown here is derived from an EMBL/GenBank/DDBJ whole genome shotgun (WGS) entry which is preliminary data.</text>
</comment>
<keyword evidence="4" id="KW-0804">Transcription</keyword>
<dbReference type="InterPro" id="IPR009057">
    <property type="entry name" value="Homeodomain-like_sf"/>
</dbReference>
<evidence type="ECO:0000256" key="4">
    <source>
        <dbReference type="ARBA" id="ARBA00023163"/>
    </source>
</evidence>
<dbReference type="Proteomes" id="UP000602004">
    <property type="component" value="Unassembled WGS sequence"/>
</dbReference>
<evidence type="ECO:0000256" key="5">
    <source>
        <dbReference type="PROSITE-ProRule" id="PRU00335"/>
    </source>
</evidence>
<sequence length="221" mass="24308">MARASGVKRTDGRVATPPKRNTRASERRLRSFGREESVDRILDATVEAIGRRGLLRLSLSDVCRVAGVARGTLYRYFSTKEALLEGLGARERHRLAASVSALMERSGDPEERKNGVLAILVEQEANTELARLLEMEPAFVFDFFARSLPLYAEQIGEALGPYLRDVDALLGITGDPAMLAELVLRVRLSLLVMPASGRSSDLPARLKKMWDGMIDQAASPV</sequence>
<dbReference type="PRINTS" id="PR00455">
    <property type="entry name" value="HTHTETR"/>
</dbReference>
<dbReference type="InterPro" id="IPR001647">
    <property type="entry name" value="HTH_TetR"/>
</dbReference>
<keyword evidence="2" id="KW-0805">Transcription regulation</keyword>
<proteinExistence type="predicted"/>
<feature type="DNA-binding region" description="H-T-H motif" evidence="5">
    <location>
        <begin position="58"/>
        <end position="77"/>
    </location>
</feature>
<dbReference type="EMBL" id="BMHL01000002">
    <property type="protein sequence ID" value="GGC26976.1"/>
    <property type="molecule type" value="Genomic_DNA"/>
</dbReference>
<reference evidence="9" key="1">
    <citation type="journal article" date="2019" name="Int. J. Syst. Evol. Microbiol.">
        <title>The Global Catalogue of Microorganisms (GCM) 10K type strain sequencing project: providing services to taxonomists for standard genome sequencing and annotation.</title>
        <authorList>
            <consortium name="The Broad Institute Genomics Platform"/>
            <consortium name="The Broad Institute Genome Sequencing Center for Infectious Disease"/>
            <person name="Wu L."/>
            <person name="Ma J."/>
        </authorList>
    </citation>
    <scope>NUCLEOTIDE SEQUENCE [LARGE SCALE GENOMIC DNA]</scope>
    <source>
        <strain evidence="9">CGMCC 1.15103</strain>
    </source>
</reference>
<evidence type="ECO:0000313" key="9">
    <source>
        <dbReference type="Proteomes" id="UP000602004"/>
    </source>
</evidence>
<feature type="domain" description="HTH tetR-type" evidence="7">
    <location>
        <begin position="35"/>
        <end position="95"/>
    </location>
</feature>
<feature type="region of interest" description="Disordered" evidence="6">
    <location>
        <begin position="1"/>
        <end position="31"/>
    </location>
</feature>
<evidence type="ECO:0000256" key="6">
    <source>
        <dbReference type="SAM" id="MobiDB-lite"/>
    </source>
</evidence>
<dbReference type="SUPFAM" id="SSF46689">
    <property type="entry name" value="Homeodomain-like"/>
    <property type="match status" value="1"/>
</dbReference>
<evidence type="ECO:0000256" key="1">
    <source>
        <dbReference type="ARBA" id="ARBA00022491"/>
    </source>
</evidence>
<dbReference type="PROSITE" id="PS01081">
    <property type="entry name" value="HTH_TETR_1"/>
    <property type="match status" value="1"/>
</dbReference>
<dbReference type="PANTHER" id="PTHR30055">
    <property type="entry name" value="HTH-TYPE TRANSCRIPTIONAL REGULATOR RUTR"/>
    <property type="match status" value="1"/>
</dbReference>
<dbReference type="InterPro" id="IPR050109">
    <property type="entry name" value="HTH-type_TetR-like_transc_reg"/>
</dbReference>
<evidence type="ECO:0000313" key="8">
    <source>
        <dbReference type="EMBL" id="GGC26976.1"/>
    </source>
</evidence>
<dbReference type="Gene3D" id="1.10.357.10">
    <property type="entry name" value="Tetracycline Repressor, domain 2"/>
    <property type="match status" value="1"/>
</dbReference>
<gene>
    <name evidence="8" type="ORF">GCM10011400_11690</name>
</gene>